<gene>
    <name evidence="3" type="ORF">JMUB3934_1587</name>
</gene>
<dbReference type="PANTHER" id="PTHR30050:SF4">
    <property type="entry name" value="ATP-BINDING PROTEIN RV3427C IN INSERTION SEQUENCE-RELATED"/>
    <property type="match status" value="1"/>
</dbReference>
<evidence type="ECO:0000313" key="3">
    <source>
        <dbReference type="EMBL" id="BBM50289.1"/>
    </source>
</evidence>
<dbReference type="InterPro" id="IPR002611">
    <property type="entry name" value="IstB_ATP-bd"/>
</dbReference>
<sequence>MMKLSQLVENKIKKLQNQQEQKKSMDSDDRLKEAIEATRQLKKQELEEKIKYFLNISNLPVRWKEYTFENSKILSKGENIIKQKLEYYCEHFKEAKDRGLGLYLCGEIGTGKSFYSLCVFNELLKNNYKVYRTTLNGIYQRIQSTFSNFNNLTEEKVFKDLLEADLIILDDLGKENISETWGKSKLYTIFNFFYEKEKCIIISTNLGKEEIANFMDTQGNDALLDRFRERLDTLEFVWESRRKEIGKKMFEEFWNGGK</sequence>
<dbReference type="InterPro" id="IPR027417">
    <property type="entry name" value="P-loop_NTPase"/>
</dbReference>
<dbReference type="SUPFAM" id="SSF52540">
    <property type="entry name" value="P-loop containing nucleoside triphosphate hydrolases"/>
    <property type="match status" value="1"/>
</dbReference>
<dbReference type="AlphaFoldDB" id="A0A510KF36"/>
<protein>
    <recommendedName>
        <fullName evidence="2">IstB-like ATP-binding domain-containing protein</fullName>
    </recommendedName>
</protein>
<dbReference type="RefSeq" id="WP_146964606.1">
    <property type="nucleotide sequence ID" value="NZ_AP019835.1"/>
</dbReference>
<dbReference type="Gene3D" id="3.40.50.300">
    <property type="entry name" value="P-loop containing nucleotide triphosphate hydrolases"/>
    <property type="match status" value="1"/>
</dbReference>
<organism evidence="3 4">
    <name type="scientific">Leptotrichia wadei</name>
    <dbReference type="NCBI Taxonomy" id="157687"/>
    <lineage>
        <taxon>Bacteria</taxon>
        <taxon>Fusobacteriati</taxon>
        <taxon>Fusobacteriota</taxon>
        <taxon>Fusobacteriia</taxon>
        <taxon>Fusobacteriales</taxon>
        <taxon>Leptotrichiaceae</taxon>
        <taxon>Leptotrichia</taxon>
    </lineage>
</organism>
<feature type="coiled-coil region" evidence="1">
    <location>
        <begin position="1"/>
        <end position="28"/>
    </location>
</feature>
<accession>A0A510KF36</accession>
<evidence type="ECO:0000259" key="2">
    <source>
        <dbReference type="Pfam" id="PF01695"/>
    </source>
</evidence>
<reference evidence="3 4" key="1">
    <citation type="submission" date="2019-07" db="EMBL/GenBank/DDBJ databases">
        <title>Complete Genome Sequence of Leptotrichia wadei Strain JMUB3934.</title>
        <authorList>
            <person name="Watanabe S."/>
            <person name="Cui L."/>
        </authorList>
    </citation>
    <scope>NUCLEOTIDE SEQUENCE [LARGE SCALE GENOMIC DNA]</scope>
    <source>
        <strain evidence="3 4">JMUB3934</strain>
    </source>
</reference>
<dbReference type="GO" id="GO:0005524">
    <property type="term" value="F:ATP binding"/>
    <property type="evidence" value="ECO:0007669"/>
    <property type="project" value="InterPro"/>
</dbReference>
<evidence type="ECO:0000256" key="1">
    <source>
        <dbReference type="SAM" id="Coils"/>
    </source>
</evidence>
<dbReference type="GO" id="GO:0006260">
    <property type="term" value="P:DNA replication"/>
    <property type="evidence" value="ECO:0007669"/>
    <property type="project" value="TreeGrafter"/>
</dbReference>
<dbReference type="PANTHER" id="PTHR30050">
    <property type="entry name" value="CHROMOSOMAL REPLICATION INITIATOR PROTEIN DNAA"/>
    <property type="match status" value="1"/>
</dbReference>
<dbReference type="EMBL" id="AP019835">
    <property type="protein sequence ID" value="BBM50289.1"/>
    <property type="molecule type" value="Genomic_DNA"/>
</dbReference>
<dbReference type="Proteomes" id="UP000321501">
    <property type="component" value="Chromosome"/>
</dbReference>
<name>A0A510KF36_9FUSO</name>
<keyword evidence="1" id="KW-0175">Coiled coil</keyword>
<feature type="domain" description="IstB-like ATP-binding" evidence="2">
    <location>
        <begin position="15"/>
        <end position="244"/>
    </location>
</feature>
<evidence type="ECO:0000313" key="4">
    <source>
        <dbReference type="Proteomes" id="UP000321501"/>
    </source>
</evidence>
<dbReference type="Pfam" id="PF01695">
    <property type="entry name" value="IstB_IS21"/>
    <property type="match status" value="1"/>
</dbReference>
<proteinExistence type="predicted"/>